<feature type="region of interest" description="Disordered" evidence="8">
    <location>
        <begin position="1"/>
        <end position="29"/>
    </location>
</feature>
<evidence type="ECO:0000256" key="4">
    <source>
        <dbReference type="ARBA" id="ARBA00022741"/>
    </source>
</evidence>
<dbReference type="SUPFAM" id="SSF56112">
    <property type="entry name" value="Protein kinase-like (PK-like)"/>
    <property type="match status" value="2"/>
</dbReference>
<keyword evidence="6 7" id="KW-0067">ATP-binding</keyword>
<dbReference type="FunFam" id="1.10.510.10:FF:000055">
    <property type="entry name" value="Glycogen synthase kinase-3 beta"/>
    <property type="match status" value="1"/>
</dbReference>
<evidence type="ECO:0000256" key="3">
    <source>
        <dbReference type="ARBA" id="ARBA00022679"/>
    </source>
</evidence>
<accession>A0A0D6EI74</accession>
<dbReference type="SMART" id="SM00220">
    <property type="entry name" value="S_TKc"/>
    <property type="match status" value="2"/>
</dbReference>
<dbReference type="Pfam" id="PF00069">
    <property type="entry name" value="Pkinase"/>
    <property type="match status" value="3"/>
</dbReference>
<organism evidence="10 11">
    <name type="scientific">Sporidiobolus salmonicolor</name>
    <name type="common">Yeast-like fungus</name>
    <name type="synonym">Sporobolomyces salmonicolor</name>
    <dbReference type="NCBI Taxonomy" id="5005"/>
    <lineage>
        <taxon>Eukaryota</taxon>
        <taxon>Fungi</taxon>
        <taxon>Dikarya</taxon>
        <taxon>Basidiomycota</taxon>
        <taxon>Pucciniomycotina</taxon>
        <taxon>Microbotryomycetes</taxon>
        <taxon>Sporidiobolales</taxon>
        <taxon>Sporidiobolaceae</taxon>
        <taxon>Sporobolomyces</taxon>
    </lineage>
</organism>
<dbReference type="PANTHER" id="PTHR24057:SF0">
    <property type="entry name" value="PROTEIN KINASE SHAGGY-RELATED"/>
    <property type="match status" value="1"/>
</dbReference>
<dbReference type="EMBL" id="CENE01000003">
    <property type="protein sequence ID" value="CEQ39649.1"/>
    <property type="molecule type" value="Genomic_DNA"/>
</dbReference>
<evidence type="ECO:0000256" key="7">
    <source>
        <dbReference type="PROSITE-ProRule" id="PRU10141"/>
    </source>
</evidence>
<dbReference type="CDD" id="cd14137">
    <property type="entry name" value="STKc_GSK3"/>
    <property type="match status" value="2"/>
</dbReference>
<feature type="domain" description="Protein kinase" evidence="9">
    <location>
        <begin position="56"/>
        <end position="341"/>
    </location>
</feature>
<dbReference type="InterPro" id="IPR050591">
    <property type="entry name" value="GSK-3"/>
</dbReference>
<dbReference type="InterPro" id="IPR000719">
    <property type="entry name" value="Prot_kinase_dom"/>
</dbReference>
<dbReference type="GO" id="GO:0004674">
    <property type="term" value="F:protein serine/threonine kinase activity"/>
    <property type="evidence" value="ECO:0007669"/>
    <property type="project" value="UniProtKB-KW"/>
</dbReference>
<dbReference type="PROSITE" id="PS50011">
    <property type="entry name" value="PROTEIN_KINASE_DOM"/>
    <property type="match status" value="2"/>
</dbReference>
<reference evidence="11" key="1">
    <citation type="submission" date="2015-02" db="EMBL/GenBank/DDBJ databases">
        <authorList>
            <person name="Gon?alves P."/>
        </authorList>
    </citation>
    <scope>NUCLEOTIDE SEQUENCE [LARGE SCALE GENOMIC DNA]</scope>
</reference>
<dbReference type="InterPro" id="IPR039192">
    <property type="entry name" value="STKc_GSK3"/>
</dbReference>
<evidence type="ECO:0000256" key="8">
    <source>
        <dbReference type="SAM" id="MobiDB-lite"/>
    </source>
</evidence>
<dbReference type="GO" id="GO:0005737">
    <property type="term" value="C:cytoplasm"/>
    <property type="evidence" value="ECO:0007669"/>
    <property type="project" value="TreeGrafter"/>
</dbReference>
<sequence length="767" mass="86284">MGNSSLSPKAARDQEATSQTSTDFSPRPDAFSVESQRVYTVQATDVATGKTIDLSYRHTAVAGHGSFGVVVRAELVKGGQGVVALKRTRQDRKFKNREQQLMLRISHPNIVKLRYYWYEASTSRNSDEVFLNLVLDYVPETLYRIYRNYSKRRAVFPEVLSKLHMFQLLRALAYLHSIGDFGSAKVLKPGEPNVSYTCSRYYRAPELIFGSTTYANLWSSGCILGELLSGSVFFPGSSGIDQLVEIIKVLGTPSKEQIRLMNPSYMEHHFPQIKPVTLSKVRFPAPPSPSSPLTAHSLFLSRALQILPSASASALDLLSALLTFAPRDRIPAIDALAHPFFDDLKVPGAAMPNGQPLPRDLFMFSRHELSIRPDLIRLLVPPHVEQQLFDEHGIDVGHFEPMDLKPLRSGDQIELAYSHSKVVGNGSFGVVFSAKLAKGSLGADNEGDDDVAIKKVLQDKRFKNRELQIMRLVKHPNVPKKDEVYLNLVLEYVPETVYRASRHYAKLKQTMPMHYIKLYMYQLLRSLAYIHSVGICHRDIKPQNLLLNPPTGVLKLCDFGSAKILIEGEPNVSYICSRYYRAPELIFGATNYTTNIDVWSAGCVMAELMLGQPLFPGESGIDQLVEIIKVLGTPTREQIKTMNPNYMEHKFPQIKPHPFVKVFRPRTPPEAIDLISKLLEYTPSARLTAIEAMCHPFFDDLRVPDAKMPTGKDMPPLFNFTREELSIRPDLNRQLVPPHCDAELAARGIDLANFEPIPLEQMRITLD</sequence>
<comment type="similarity">
    <text evidence="1">Belongs to the protein kinase superfamily. CMGC Ser/Thr protein kinase family. GSK-3 subfamily.</text>
</comment>
<dbReference type="InterPro" id="IPR011009">
    <property type="entry name" value="Kinase-like_dom_sf"/>
</dbReference>
<dbReference type="PROSITE" id="PS00107">
    <property type="entry name" value="PROTEIN_KINASE_ATP"/>
    <property type="match status" value="1"/>
</dbReference>
<keyword evidence="4 7" id="KW-0547">Nucleotide-binding</keyword>
<name>A0A0D6EI74_SPOSA</name>
<gene>
    <name evidence="10" type="primary">SPOSA6832_01182</name>
</gene>
<dbReference type="Proteomes" id="UP000243876">
    <property type="component" value="Unassembled WGS sequence"/>
</dbReference>
<dbReference type="PROSITE" id="PS00108">
    <property type="entry name" value="PROTEIN_KINASE_ST"/>
    <property type="match status" value="1"/>
</dbReference>
<dbReference type="Gene3D" id="1.10.510.10">
    <property type="entry name" value="Transferase(Phosphotransferase) domain 1"/>
    <property type="match status" value="2"/>
</dbReference>
<evidence type="ECO:0000313" key="11">
    <source>
        <dbReference type="Proteomes" id="UP000243876"/>
    </source>
</evidence>
<feature type="binding site" evidence="7">
    <location>
        <position position="455"/>
    </location>
    <ligand>
        <name>ATP</name>
        <dbReference type="ChEBI" id="CHEBI:30616"/>
    </ligand>
</feature>
<dbReference type="GO" id="GO:0005524">
    <property type="term" value="F:ATP binding"/>
    <property type="evidence" value="ECO:0007669"/>
    <property type="project" value="UniProtKB-UniRule"/>
</dbReference>
<feature type="domain" description="Protein kinase" evidence="9">
    <location>
        <begin position="417"/>
        <end position="698"/>
    </location>
</feature>
<evidence type="ECO:0000259" key="9">
    <source>
        <dbReference type="PROSITE" id="PS50011"/>
    </source>
</evidence>
<dbReference type="PANTHER" id="PTHR24057">
    <property type="entry name" value="GLYCOGEN SYNTHASE KINASE-3 ALPHA"/>
    <property type="match status" value="1"/>
</dbReference>
<keyword evidence="2" id="KW-0723">Serine/threonine-protein kinase</keyword>
<evidence type="ECO:0000256" key="6">
    <source>
        <dbReference type="ARBA" id="ARBA00022840"/>
    </source>
</evidence>
<evidence type="ECO:0000256" key="2">
    <source>
        <dbReference type="ARBA" id="ARBA00022527"/>
    </source>
</evidence>
<proteinExistence type="inferred from homology"/>
<keyword evidence="3" id="KW-0808">Transferase</keyword>
<keyword evidence="5" id="KW-0418">Kinase</keyword>
<dbReference type="GO" id="GO:0030154">
    <property type="term" value="P:cell differentiation"/>
    <property type="evidence" value="ECO:0007669"/>
    <property type="project" value="TreeGrafter"/>
</dbReference>
<dbReference type="OrthoDB" id="272141at2759"/>
<evidence type="ECO:0000256" key="5">
    <source>
        <dbReference type="ARBA" id="ARBA00022777"/>
    </source>
</evidence>
<evidence type="ECO:0000256" key="1">
    <source>
        <dbReference type="ARBA" id="ARBA00005527"/>
    </source>
</evidence>
<evidence type="ECO:0000313" key="10">
    <source>
        <dbReference type="EMBL" id="CEQ39649.1"/>
    </source>
</evidence>
<dbReference type="InterPro" id="IPR008271">
    <property type="entry name" value="Ser/Thr_kinase_AS"/>
</dbReference>
<dbReference type="Gene3D" id="3.30.200.20">
    <property type="entry name" value="Phosphorylase Kinase, domain 1"/>
    <property type="match status" value="2"/>
</dbReference>
<dbReference type="GO" id="GO:0004712">
    <property type="term" value="F:protein serine/threonine/tyrosine kinase activity"/>
    <property type="evidence" value="ECO:0007669"/>
    <property type="project" value="TreeGrafter"/>
</dbReference>
<protein>
    <submittedName>
        <fullName evidence="10">SPOSA6832_01182-mRNA-1:cds</fullName>
    </submittedName>
</protein>
<dbReference type="GO" id="GO:0005634">
    <property type="term" value="C:nucleus"/>
    <property type="evidence" value="ECO:0007669"/>
    <property type="project" value="TreeGrafter"/>
</dbReference>
<dbReference type="AlphaFoldDB" id="A0A0D6EI74"/>
<keyword evidence="11" id="KW-1185">Reference proteome</keyword>
<dbReference type="InterPro" id="IPR017441">
    <property type="entry name" value="Protein_kinase_ATP_BS"/>
</dbReference>
<dbReference type="GO" id="GO:0007165">
    <property type="term" value="P:signal transduction"/>
    <property type="evidence" value="ECO:0007669"/>
    <property type="project" value="TreeGrafter"/>
</dbReference>